<gene>
    <name evidence="2" type="ORF">HaLaN_28254</name>
</gene>
<sequence>MGCGAGGLLDKLRTQQQTARHLAELQQSADLALEKVSLEVAVARSQVDEARRRAQLHTQHHLDLAREQLREALAAEEAARDAHDKVLKVAADVWSGISHLASMVAAMPLPPGQLPVPVSEETLADVLAQAQLRVQAASTFINSIPKAAALLEGLVTNPDFAFVGSRAAGREGQAQQASG</sequence>
<dbReference type="InterPro" id="IPR033192">
    <property type="entry name" value="ODAD3"/>
</dbReference>
<dbReference type="EMBL" id="BLLF01004419">
    <property type="protein sequence ID" value="GFH29570.1"/>
    <property type="molecule type" value="Genomic_DNA"/>
</dbReference>
<dbReference type="GO" id="GO:0097542">
    <property type="term" value="C:ciliary tip"/>
    <property type="evidence" value="ECO:0007669"/>
    <property type="project" value="TreeGrafter"/>
</dbReference>
<feature type="coiled-coil region" evidence="1">
    <location>
        <begin position="33"/>
        <end position="82"/>
    </location>
</feature>
<name>A0A6A0A9Y7_HAELA</name>
<dbReference type="PANTHER" id="PTHR46518">
    <property type="entry name" value="COILED-COIL DOMAIN-CONTAINING PROTEIN 151"/>
    <property type="match status" value="1"/>
</dbReference>
<comment type="caution">
    <text evidence="2">The sequence shown here is derived from an EMBL/GenBank/DDBJ whole genome shotgun (WGS) entry which is preliminary data.</text>
</comment>
<evidence type="ECO:0000313" key="2">
    <source>
        <dbReference type="EMBL" id="GFH29570.1"/>
    </source>
</evidence>
<dbReference type="GO" id="GO:0035253">
    <property type="term" value="C:ciliary rootlet"/>
    <property type="evidence" value="ECO:0007669"/>
    <property type="project" value="TreeGrafter"/>
</dbReference>
<organism evidence="2 3">
    <name type="scientific">Haematococcus lacustris</name>
    <name type="common">Green alga</name>
    <name type="synonym">Haematococcus pluvialis</name>
    <dbReference type="NCBI Taxonomy" id="44745"/>
    <lineage>
        <taxon>Eukaryota</taxon>
        <taxon>Viridiplantae</taxon>
        <taxon>Chlorophyta</taxon>
        <taxon>core chlorophytes</taxon>
        <taxon>Chlorophyceae</taxon>
        <taxon>CS clade</taxon>
        <taxon>Chlamydomonadales</taxon>
        <taxon>Haematococcaceae</taxon>
        <taxon>Haematococcus</taxon>
    </lineage>
</organism>
<reference evidence="2 3" key="1">
    <citation type="submission" date="2020-02" db="EMBL/GenBank/DDBJ databases">
        <title>Draft genome sequence of Haematococcus lacustris strain NIES-144.</title>
        <authorList>
            <person name="Morimoto D."/>
            <person name="Nakagawa S."/>
            <person name="Yoshida T."/>
            <person name="Sawayama S."/>
        </authorList>
    </citation>
    <scope>NUCLEOTIDE SEQUENCE [LARGE SCALE GENOMIC DNA]</scope>
    <source>
        <strain evidence="2 3">NIES-144</strain>
    </source>
</reference>
<evidence type="ECO:0000313" key="3">
    <source>
        <dbReference type="Proteomes" id="UP000485058"/>
    </source>
</evidence>
<dbReference type="AlphaFoldDB" id="A0A6A0A9Y7"/>
<dbReference type="PANTHER" id="PTHR46518:SF1">
    <property type="entry name" value="OUTER DYNEIN ARM-DOCKING COMPLEX SUBUNIT 3"/>
    <property type="match status" value="1"/>
</dbReference>
<dbReference type="GO" id="GO:0036158">
    <property type="term" value="P:outer dynein arm assembly"/>
    <property type="evidence" value="ECO:0007669"/>
    <property type="project" value="InterPro"/>
</dbReference>
<keyword evidence="1" id="KW-0175">Coiled coil</keyword>
<evidence type="ECO:0000256" key="1">
    <source>
        <dbReference type="SAM" id="Coils"/>
    </source>
</evidence>
<dbReference type="Proteomes" id="UP000485058">
    <property type="component" value="Unassembled WGS sequence"/>
</dbReference>
<keyword evidence="3" id="KW-1185">Reference proteome</keyword>
<proteinExistence type="predicted"/>
<protein>
    <submittedName>
        <fullName evidence="2">Uncharacterized protein</fullName>
    </submittedName>
</protein>
<dbReference type="GO" id="GO:0036064">
    <property type="term" value="C:ciliary basal body"/>
    <property type="evidence" value="ECO:0007669"/>
    <property type="project" value="TreeGrafter"/>
</dbReference>
<accession>A0A6A0A9Y7</accession>
<dbReference type="GO" id="GO:0003341">
    <property type="term" value="P:cilium movement"/>
    <property type="evidence" value="ECO:0007669"/>
    <property type="project" value="InterPro"/>
</dbReference>